<organism evidence="8 9">
    <name type="scientific">Lapidilactobacillus dextrinicus DSM 20335</name>
    <dbReference type="NCBI Taxonomy" id="1423738"/>
    <lineage>
        <taxon>Bacteria</taxon>
        <taxon>Bacillati</taxon>
        <taxon>Bacillota</taxon>
        <taxon>Bacilli</taxon>
        <taxon>Lactobacillales</taxon>
        <taxon>Lactobacillaceae</taxon>
        <taxon>Lapidilactobacillus</taxon>
    </lineage>
</organism>
<dbReference type="PATRIC" id="fig|1423738.3.peg.379"/>
<evidence type="ECO:0000256" key="4">
    <source>
        <dbReference type="ARBA" id="ARBA00022729"/>
    </source>
</evidence>
<evidence type="ECO:0000256" key="3">
    <source>
        <dbReference type="ARBA" id="ARBA00012662"/>
    </source>
</evidence>
<evidence type="ECO:0000256" key="1">
    <source>
        <dbReference type="ARBA" id="ARBA00004071"/>
    </source>
</evidence>
<accession>A0A0R2BR22</accession>
<comment type="function">
    <text evidence="1">Alpha-L-fucosidase is responsible for hydrolyzing the alpha-1,6-linked fucose joined to the reducing-end N-acetylglucosamine of the carbohydrate moieties of glycoproteins.</text>
</comment>
<dbReference type="EC" id="3.2.1.51" evidence="3"/>
<name>A0A0R2BR22_9LACO</name>
<keyword evidence="5" id="KW-0378">Hydrolase</keyword>
<dbReference type="InterPro" id="IPR017853">
    <property type="entry name" value="GH"/>
</dbReference>
<dbReference type="OrthoDB" id="107551at2"/>
<dbReference type="PIRSF" id="PIRSF001092">
    <property type="entry name" value="Alpha-L-fucosidase"/>
    <property type="match status" value="1"/>
</dbReference>
<keyword evidence="6" id="KW-0326">Glycosidase</keyword>
<dbReference type="InterPro" id="IPR016286">
    <property type="entry name" value="FUC_metazoa-typ"/>
</dbReference>
<dbReference type="PANTHER" id="PTHR10030:SF37">
    <property type="entry name" value="ALPHA-L-FUCOSIDASE-RELATED"/>
    <property type="match status" value="1"/>
</dbReference>
<evidence type="ECO:0000313" key="8">
    <source>
        <dbReference type="EMBL" id="KRM78745.1"/>
    </source>
</evidence>
<dbReference type="InterPro" id="IPR000933">
    <property type="entry name" value="Glyco_hydro_29"/>
</dbReference>
<proteinExistence type="inferred from homology"/>
<dbReference type="GO" id="GO:0016139">
    <property type="term" value="P:glycoside catabolic process"/>
    <property type="evidence" value="ECO:0007669"/>
    <property type="project" value="TreeGrafter"/>
</dbReference>
<keyword evidence="9" id="KW-1185">Reference proteome</keyword>
<gene>
    <name evidence="8" type="ORF">FC84_GL000372</name>
</gene>
<comment type="similarity">
    <text evidence="2">Belongs to the glycosyl hydrolase 29 family.</text>
</comment>
<evidence type="ECO:0000256" key="2">
    <source>
        <dbReference type="ARBA" id="ARBA00007951"/>
    </source>
</evidence>
<evidence type="ECO:0000313" key="9">
    <source>
        <dbReference type="Proteomes" id="UP000051813"/>
    </source>
</evidence>
<dbReference type="PANTHER" id="PTHR10030">
    <property type="entry name" value="ALPHA-L-FUCOSIDASE"/>
    <property type="match status" value="1"/>
</dbReference>
<dbReference type="InterPro" id="IPR057739">
    <property type="entry name" value="Glyco_hydro_29_N"/>
</dbReference>
<dbReference type="Gene3D" id="3.20.20.80">
    <property type="entry name" value="Glycosidases"/>
    <property type="match status" value="1"/>
</dbReference>
<dbReference type="SMART" id="SM00812">
    <property type="entry name" value="Alpha_L_fucos"/>
    <property type="match status" value="1"/>
</dbReference>
<comment type="caution">
    <text evidence="8">The sequence shown here is derived from an EMBL/GenBank/DDBJ whole genome shotgun (WGS) entry which is preliminary data.</text>
</comment>
<dbReference type="Pfam" id="PF01120">
    <property type="entry name" value="Alpha_L_fucos"/>
    <property type="match status" value="1"/>
</dbReference>
<dbReference type="RefSeq" id="WP_057756953.1">
    <property type="nucleotide sequence ID" value="NZ_AYYK01000011.1"/>
</dbReference>
<dbReference type="EMBL" id="AYYK01000011">
    <property type="protein sequence ID" value="KRM78745.1"/>
    <property type="molecule type" value="Genomic_DNA"/>
</dbReference>
<keyword evidence="4" id="KW-0732">Signal</keyword>
<dbReference type="GO" id="GO:0006004">
    <property type="term" value="P:fucose metabolic process"/>
    <property type="evidence" value="ECO:0007669"/>
    <property type="project" value="InterPro"/>
</dbReference>
<dbReference type="GO" id="GO:0004560">
    <property type="term" value="F:alpha-L-fucosidase activity"/>
    <property type="evidence" value="ECO:0007669"/>
    <property type="project" value="InterPro"/>
</dbReference>
<dbReference type="PRINTS" id="PR00741">
    <property type="entry name" value="GLHYDRLASE29"/>
</dbReference>
<dbReference type="AlphaFoldDB" id="A0A0R2BR22"/>
<dbReference type="SUPFAM" id="SSF51445">
    <property type="entry name" value="(Trans)glycosidases"/>
    <property type="match status" value="1"/>
</dbReference>
<feature type="domain" description="Glycoside hydrolase family 29 N-terminal" evidence="7">
    <location>
        <begin position="19"/>
        <end position="353"/>
    </location>
</feature>
<evidence type="ECO:0000259" key="7">
    <source>
        <dbReference type="Pfam" id="PF01120"/>
    </source>
</evidence>
<dbReference type="STRING" id="1423738.FC84_GL000372"/>
<sequence length="427" mass="49622">MRRKGILLIVRKDIEESLDANQEEYTDLSKNLIKKIEWFKDQKIGVIFHFGLYSQAGIVESWQLSREDTWARKSPWRQDLTQLREDYWNLAKQFKPEHFDANLLAKVSRKAGFKYAIFTTKHHDGFNMYNTRQSNYSITEYTGRDLFGEYAYAFHKENIGVGAYYSKADWHCPYYWQPESDPVGRYASYDPLKQPKTWNKFNKFVENQLLELCSNYGSIDILWLDGGWVNRKNNEFLNMDAIVSKLRKKQPNLLVVDRTIGGRYENYVTPERKVPDIPPKKAWESNIPLAKNWGYVPNDVYKSFEEILATVLKIVSLGGNVVLGVGPKPDGSLPSQATKLMNQLGKWLGIFGEGIYETRPTNFKIDGWFFTRKKDIIYGFTQRNVNPNSLRGKILTKRIKNILPLSNDVPSDSPYVGYKLELDDLTN</sequence>
<dbReference type="Proteomes" id="UP000051813">
    <property type="component" value="Unassembled WGS sequence"/>
</dbReference>
<evidence type="ECO:0000256" key="5">
    <source>
        <dbReference type="ARBA" id="ARBA00022801"/>
    </source>
</evidence>
<dbReference type="GO" id="GO:0005764">
    <property type="term" value="C:lysosome"/>
    <property type="evidence" value="ECO:0007669"/>
    <property type="project" value="TreeGrafter"/>
</dbReference>
<protein>
    <recommendedName>
        <fullName evidence="3">alpha-L-fucosidase</fullName>
        <ecNumber evidence="3">3.2.1.51</ecNumber>
    </recommendedName>
</protein>
<reference evidence="8 9" key="1">
    <citation type="journal article" date="2015" name="Genome Announc.">
        <title>Expanding the biotechnology potential of lactobacilli through comparative genomics of 213 strains and associated genera.</title>
        <authorList>
            <person name="Sun Z."/>
            <person name="Harris H.M."/>
            <person name="McCann A."/>
            <person name="Guo C."/>
            <person name="Argimon S."/>
            <person name="Zhang W."/>
            <person name="Yang X."/>
            <person name="Jeffery I.B."/>
            <person name="Cooney J.C."/>
            <person name="Kagawa T.F."/>
            <person name="Liu W."/>
            <person name="Song Y."/>
            <person name="Salvetti E."/>
            <person name="Wrobel A."/>
            <person name="Rasinkangas P."/>
            <person name="Parkhill J."/>
            <person name="Rea M.C."/>
            <person name="O'Sullivan O."/>
            <person name="Ritari J."/>
            <person name="Douillard F.P."/>
            <person name="Paul Ross R."/>
            <person name="Yang R."/>
            <person name="Briner A.E."/>
            <person name="Felis G.E."/>
            <person name="de Vos W.M."/>
            <person name="Barrangou R."/>
            <person name="Klaenhammer T.R."/>
            <person name="Caufield P.W."/>
            <person name="Cui Y."/>
            <person name="Zhang H."/>
            <person name="O'Toole P.W."/>
        </authorList>
    </citation>
    <scope>NUCLEOTIDE SEQUENCE [LARGE SCALE GENOMIC DNA]</scope>
    <source>
        <strain evidence="8 9">DSM 20335</strain>
    </source>
</reference>
<evidence type="ECO:0000256" key="6">
    <source>
        <dbReference type="ARBA" id="ARBA00023295"/>
    </source>
</evidence>